<evidence type="ECO:0008006" key="4">
    <source>
        <dbReference type="Google" id="ProtNLM"/>
    </source>
</evidence>
<dbReference type="AlphaFoldDB" id="A0A4U9RB40"/>
<gene>
    <name evidence="2" type="ORF">NCTC503_01175</name>
</gene>
<keyword evidence="1" id="KW-0472">Membrane</keyword>
<evidence type="ECO:0000313" key="2">
    <source>
        <dbReference type="EMBL" id="VTQ88051.1"/>
    </source>
</evidence>
<feature type="transmembrane region" description="Helical" evidence="1">
    <location>
        <begin position="6"/>
        <end position="22"/>
    </location>
</feature>
<keyword evidence="1" id="KW-0812">Transmembrane</keyword>
<organism evidence="2 3">
    <name type="scientific">Hathewaya histolytica</name>
    <name type="common">Clostridium histolyticum</name>
    <dbReference type="NCBI Taxonomy" id="1498"/>
    <lineage>
        <taxon>Bacteria</taxon>
        <taxon>Bacillati</taxon>
        <taxon>Bacillota</taxon>
        <taxon>Clostridia</taxon>
        <taxon>Eubacteriales</taxon>
        <taxon>Clostridiaceae</taxon>
        <taxon>Hathewaya</taxon>
    </lineage>
</organism>
<evidence type="ECO:0000313" key="3">
    <source>
        <dbReference type="Proteomes" id="UP000308489"/>
    </source>
</evidence>
<dbReference type="EMBL" id="LR590481">
    <property type="protein sequence ID" value="VTQ88051.1"/>
    <property type="molecule type" value="Genomic_DNA"/>
</dbReference>
<name>A0A4U9RB40_HATHI</name>
<protein>
    <recommendedName>
        <fullName evidence="4">Type IV pilin</fullName>
    </recommendedName>
</protein>
<dbReference type="Proteomes" id="UP000308489">
    <property type="component" value="Chromosome 1"/>
</dbReference>
<proteinExistence type="predicted"/>
<keyword evidence="1" id="KW-1133">Transmembrane helix</keyword>
<reference evidence="2 3" key="1">
    <citation type="submission" date="2019-05" db="EMBL/GenBank/DDBJ databases">
        <authorList>
            <consortium name="Pathogen Informatics"/>
        </authorList>
    </citation>
    <scope>NUCLEOTIDE SEQUENCE [LARGE SCALE GENOMIC DNA]</scope>
    <source>
        <strain evidence="2 3">NCTC503</strain>
    </source>
</reference>
<evidence type="ECO:0000256" key="1">
    <source>
        <dbReference type="SAM" id="Phobius"/>
    </source>
</evidence>
<keyword evidence="3" id="KW-1185">Reference proteome</keyword>
<dbReference type="KEGG" id="hhw:NCTC503_01175"/>
<dbReference type="RefSeq" id="WP_171011986.1">
    <property type="nucleotide sequence ID" value="NZ_CBCRUQ010000004.1"/>
</dbReference>
<sequence>MEVVISISIFFIIAFSVLNLKISSSQLRKREVAFQNFKSSIETLRNLILTEYSYEDIEAMNEETYYINNEELKVDSIFNKGIGVLSIEEPLDTPFIKVNFKNNQKGIFVQCSYKYDKAIDPINYNFLKGKLNEKRDDSN</sequence>
<accession>A0A4U9RB40</accession>